<evidence type="ECO:0000313" key="2">
    <source>
        <dbReference type="Proteomes" id="UP000033636"/>
    </source>
</evidence>
<proteinExistence type="predicted"/>
<reference evidence="1" key="1">
    <citation type="submission" date="2024-07" db="EMBL/GenBank/DDBJ databases">
        <title>Metagenome and Metagenome-Assembled Genomes of Archaea from a hot spring from the geothermal field of Los Azufres, Mexico.</title>
        <authorList>
            <person name="Marin-Paredes R."/>
            <person name="Martinez-Romero E."/>
            <person name="Servin-Garciduenas L.E."/>
        </authorList>
    </citation>
    <scope>NUCLEOTIDE SEQUENCE</scope>
</reference>
<sequence>MLRGPPHAPVIRLAAKAAAGLSKSARAVFALGDERLLEAARGRGRPKGRRRALGRLRL</sequence>
<protein>
    <submittedName>
        <fullName evidence="1">Uncharacterized protein</fullName>
    </submittedName>
</protein>
<dbReference type="EMBL" id="JZWT02000021">
    <property type="protein sequence ID" value="MFB6491111.1"/>
    <property type="molecule type" value="Genomic_DNA"/>
</dbReference>
<organism evidence="1 2">
    <name type="scientific">Thermoproteus sp. AZ2</name>
    <dbReference type="NCBI Taxonomy" id="1609232"/>
    <lineage>
        <taxon>Archaea</taxon>
        <taxon>Thermoproteota</taxon>
        <taxon>Thermoprotei</taxon>
        <taxon>Thermoproteales</taxon>
        <taxon>Thermoproteaceae</taxon>
        <taxon>Thermoproteus</taxon>
    </lineage>
</organism>
<dbReference type="Proteomes" id="UP000033636">
    <property type="component" value="Unassembled WGS sequence"/>
</dbReference>
<evidence type="ECO:0000313" key="1">
    <source>
        <dbReference type="EMBL" id="MFB6491111.1"/>
    </source>
</evidence>
<accession>A0ACC6V2G7</accession>
<comment type="caution">
    <text evidence="1">The sequence shown here is derived from an EMBL/GenBank/DDBJ whole genome shotgun (WGS) entry which is preliminary data.</text>
</comment>
<name>A0ACC6V2G7_9CREN</name>
<gene>
    <name evidence="1" type="ORF">TU35_007725</name>
</gene>